<keyword evidence="1" id="KW-0812">Transmembrane</keyword>
<accession>A0A6A5YCY5</accession>
<proteinExistence type="predicted"/>
<evidence type="ECO:0008006" key="4">
    <source>
        <dbReference type="Google" id="ProtNLM"/>
    </source>
</evidence>
<dbReference type="PANTHER" id="PTHR36978">
    <property type="entry name" value="P-LOOP CONTAINING NUCLEOTIDE TRIPHOSPHATE HYDROLASE"/>
    <property type="match status" value="1"/>
</dbReference>
<sequence>MASQGRLIDQVPDKKDPMEMEILILGMPRTGIISLRTALSQIGYKPFHGQMMDVYPEFYPLWEEALRAKYYGEGEPYGRQEYDKLLGDFNISCNFPGTLVAEDLIKAYPNAKVILTNRDVDKWLYSMKQSVDSAVTWKSFDWIAPWDPTVMGPWWAYHKFQHGLRRVLAPKGERQAYLDHYARVRELVPAERLLDYSVSEGWEPLCKFLGRDIPAAEFPHINKTNQFLDGRTRRWWRALGFMVVKIGTPVAISTAASWFFWPKLNVLL</sequence>
<keyword evidence="3" id="KW-1185">Reference proteome</keyword>
<dbReference type="EMBL" id="ML978715">
    <property type="protein sequence ID" value="KAF2088724.1"/>
    <property type="molecule type" value="Genomic_DNA"/>
</dbReference>
<evidence type="ECO:0000313" key="3">
    <source>
        <dbReference type="Proteomes" id="UP000799776"/>
    </source>
</evidence>
<dbReference type="InterPro" id="IPR027417">
    <property type="entry name" value="P-loop_NTPase"/>
</dbReference>
<gene>
    <name evidence="2" type="ORF">K490DRAFT_72458</name>
</gene>
<keyword evidence="1" id="KW-1133">Transmembrane helix</keyword>
<dbReference type="SUPFAM" id="SSF52540">
    <property type="entry name" value="P-loop containing nucleoside triphosphate hydrolases"/>
    <property type="match status" value="1"/>
</dbReference>
<dbReference type="OrthoDB" id="408152at2759"/>
<dbReference type="Pfam" id="PF17784">
    <property type="entry name" value="Sulfotransfer_4"/>
    <property type="match status" value="1"/>
</dbReference>
<name>A0A6A5YCY5_9PEZI</name>
<evidence type="ECO:0000313" key="2">
    <source>
        <dbReference type="EMBL" id="KAF2088724.1"/>
    </source>
</evidence>
<protein>
    <recommendedName>
        <fullName evidence="4">NAD dependent epimerase/dehydratase</fullName>
    </recommendedName>
</protein>
<evidence type="ECO:0000256" key="1">
    <source>
        <dbReference type="SAM" id="Phobius"/>
    </source>
</evidence>
<reference evidence="2" key="1">
    <citation type="journal article" date="2020" name="Stud. Mycol.">
        <title>101 Dothideomycetes genomes: a test case for predicting lifestyles and emergence of pathogens.</title>
        <authorList>
            <person name="Haridas S."/>
            <person name="Albert R."/>
            <person name="Binder M."/>
            <person name="Bloem J."/>
            <person name="Labutti K."/>
            <person name="Salamov A."/>
            <person name="Andreopoulos B."/>
            <person name="Baker S."/>
            <person name="Barry K."/>
            <person name="Bills G."/>
            <person name="Bluhm B."/>
            <person name="Cannon C."/>
            <person name="Castanera R."/>
            <person name="Culley D."/>
            <person name="Daum C."/>
            <person name="Ezra D."/>
            <person name="Gonzalez J."/>
            <person name="Henrissat B."/>
            <person name="Kuo A."/>
            <person name="Liang C."/>
            <person name="Lipzen A."/>
            <person name="Lutzoni F."/>
            <person name="Magnuson J."/>
            <person name="Mondo S."/>
            <person name="Nolan M."/>
            <person name="Ohm R."/>
            <person name="Pangilinan J."/>
            <person name="Park H.-J."/>
            <person name="Ramirez L."/>
            <person name="Alfaro M."/>
            <person name="Sun H."/>
            <person name="Tritt A."/>
            <person name="Yoshinaga Y."/>
            <person name="Zwiers L.-H."/>
            <person name="Turgeon B."/>
            <person name="Goodwin S."/>
            <person name="Spatafora J."/>
            <person name="Crous P."/>
            <person name="Grigoriev I."/>
        </authorList>
    </citation>
    <scope>NUCLEOTIDE SEQUENCE</scope>
    <source>
        <strain evidence="2">CBS 121410</strain>
    </source>
</reference>
<keyword evidence="1" id="KW-0472">Membrane</keyword>
<dbReference type="PANTHER" id="PTHR36978:SF4">
    <property type="entry name" value="P-LOOP CONTAINING NUCLEOSIDE TRIPHOSPHATE HYDROLASE PROTEIN"/>
    <property type="match status" value="1"/>
</dbReference>
<dbReference type="AlphaFoldDB" id="A0A6A5YCY5"/>
<organism evidence="2 3">
    <name type="scientific">Saccharata proteae CBS 121410</name>
    <dbReference type="NCBI Taxonomy" id="1314787"/>
    <lineage>
        <taxon>Eukaryota</taxon>
        <taxon>Fungi</taxon>
        <taxon>Dikarya</taxon>
        <taxon>Ascomycota</taxon>
        <taxon>Pezizomycotina</taxon>
        <taxon>Dothideomycetes</taxon>
        <taxon>Dothideomycetes incertae sedis</taxon>
        <taxon>Botryosphaeriales</taxon>
        <taxon>Saccharataceae</taxon>
        <taxon>Saccharata</taxon>
    </lineage>
</organism>
<dbReference type="Gene3D" id="3.40.50.300">
    <property type="entry name" value="P-loop containing nucleotide triphosphate hydrolases"/>
    <property type="match status" value="1"/>
</dbReference>
<dbReference type="InterPro" id="IPR040632">
    <property type="entry name" value="Sulfotransfer_4"/>
</dbReference>
<dbReference type="Proteomes" id="UP000799776">
    <property type="component" value="Unassembled WGS sequence"/>
</dbReference>
<feature type="transmembrane region" description="Helical" evidence="1">
    <location>
        <begin position="238"/>
        <end position="261"/>
    </location>
</feature>